<evidence type="ECO:0000313" key="3">
    <source>
        <dbReference type="EMBL" id="EAT13043.1"/>
    </source>
</evidence>
<evidence type="ECO:0000259" key="2">
    <source>
        <dbReference type="SMART" id="SM00939"/>
    </source>
</evidence>
<dbReference type="Gene3D" id="2.60.120.260">
    <property type="entry name" value="Galactose-binding domain-like"/>
    <property type="match status" value="1"/>
</dbReference>
<reference evidence="3 4" key="1">
    <citation type="submission" date="2006-03" db="EMBL/GenBank/DDBJ databases">
        <authorList>
            <person name="Pinhassi J."/>
            <person name="Pedros-Alio C."/>
            <person name="Ferriera S."/>
            <person name="Johnson J."/>
            <person name="Kravitz S."/>
            <person name="Halpern A."/>
            <person name="Remington K."/>
            <person name="Beeson K."/>
            <person name="Tran B."/>
            <person name="Rogers Y.-H."/>
            <person name="Friedman R."/>
            <person name="Venter J.C."/>
        </authorList>
    </citation>
    <scope>NUCLEOTIDE SEQUENCE [LARGE SCALE GENOMIC DNA]</scope>
    <source>
        <strain evidence="3 4">RED65</strain>
    </source>
</reference>
<dbReference type="HOGENOM" id="CLU_022401_1_0_6"/>
<dbReference type="InterPro" id="IPR008979">
    <property type="entry name" value="Galactose-bd-like_sf"/>
</dbReference>
<comment type="caution">
    <text evidence="3">The sequence shown here is derived from an EMBL/GenBank/DDBJ whole genome shotgun (WGS) entry which is preliminary data.</text>
</comment>
<dbReference type="InterPro" id="IPR000383">
    <property type="entry name" value="Xaa-Pro-like_dom"/>
</dbReference>
<dbReference type="STRING" id="207949.RED65_15142"/>
<dbReference type="SMART" id="SM00939">
    <property type="entry name" value="PepX_C"/>
    <property type="match status" value="1"/>
</dbReference>
<evidence type="ECO:0000256" key="1">
    <source>
        <dbReference type="ARBA" id="ARBA00022801"/>
    </source>
</evidence>
<dbReference type="GO" id="GO:0052689">
    <property type="term" value="F:carboxylic ester hydrolase activity"/>
    <property type="evidence" value="ECO:0007669"/>
    <property type="project" value="UniProtKB-ARBA"/>
</dbReference>
<dbReference type="SUPFAM" id="SSF53474">
    <property type="entry name" value="alpha/beta-Hydrolases"/>
    <property type="match status" value="1"/>
</dbReference>
<dbReference type="ESTHER" id="9gamm-q1n422">
    <property type="family name" value="LipSM54-like_FamXVI"/>
</dbReference>
<dbReference type="PANTHER" id="PTHR22946">
    <property type="entry name" value="DIENELACTONE HYDROLASE DOMAIN-CONTAINING PROTEIN-RELATED"/>
    <property type="match status" value="1"/>
</dbReference>
<accession>Q1N422</accession>
<gene>
    <name evidence="3" type="ORF">RED65_15142</name>
</gene>
<dbReference type="EMBL" id="AAQH01000003">
    <property type="protein sequence ID" value="EAT13043.1"/>
    <property type="molecule type" value="Genomic_DNA"/>
</dbReference>
<dbReference type="Pfam" id="PF08530">
    <property type="entry name" value="PepX_C"/>
    <property type="match status" value="1"/>
</dbReference>
<dbReference type="InterPro" id="IPR013736">
    <property type="entry name" value="Xaa-Pro_dipept_C"/>
</dbReference>
<name>Q1N422_9GAMM</name>
<dbReference type="SUPFAM" id="SSF49785">
    <property type="entry name" value="Galactose-binding domain-like"/>
    <property type="match status" value="1"/>
</dbReference>
<dbReference type="Proteomes" id="UP000004263">
    <property type="component" value="Unassembled WGS sequence"/>
</dbReference>
<evidence type="ECO:0000313" key="4">
    <source>
        <dbReference type="Proteomes" id="UP000004263"/>
    </source>
</evidence>
<feature type="domain" description="Xaa-Pro dipeptidyl-peptidase C-terminal" evidence="2">
    <location>
        <begin position="306"/>
        <end position="528"/>
    </location>
</feature>
<dbReference type="Gene3D" id="3.40.50.1820">
    <property type="entry name" value="alpha/beta hydrolase"/>
    <property type="match status" value="1"/>
</dbReference>
<organism evidence="3 4">
    <name type="scientific">Bermanella marisrubri</name>
    <dbReference type="NCBI Taxonomy" id="207949"/>
    <lineage>
        <taxon>Bacteria</taxon>
        <taxon>Pseudomonadati</taxon>
        <taxon>Pseudomonadota</taxon>
        <taxon>Gammaproteobacteria</taxon>
        <taxon>Oceanospirillales</taxon>
        <taxon>Oceanospirillaceae</taxon>
        <taxon>Bermanella</taxon>
    </lineage>
</organism>
<dbReference type="AlphaFoldDB" id="Q1N422"/>
<dbReference type="GO" id="GO:0008239">
    <property type="term" value="F:dipeptidyl-peptidase activity"/>
    <property type="evidence" value="ECO:0007669"/>
    <property type="project" value="InterPro"/>
</dbReference>
<keyword evidence="1" id="KW-0378">Hydrolase</keyword>
<proteinExistence type="predicted"/>
<protein>
    <submittedName>
        <fullName evidence="3">Predicted acyl esterases</fullName>
    </submittedName>
</protein>
<dbReference type="PANTHER" id="PTHR22946:SF9">
    <property type="entry name" value="POLYKETIDE TRANSFERASE AF380"/>
    <property type="match status" value="1"/>
</dbReference>
<sequence>MCLLLPTHFTHADGLLPIISFAAGLLNQGVFPKSDAYTTDDDIEIIADDGVNLSANIFVPNDINGQAPAIIFINSWGLNEYEYLKQAGELAEKGYIVLSYSTRGWGTSGGQINTAGPKDMADLSNVIDFLIANYPVDPNNIGSAGISYGSGISLLGAAHDDRIKAVSAMSSWGDLVDALYGNNTPRLVWGEILTLTGDLLGDMDPIVNQHWDDIKNQNLANIPTVKDWASIRSPINYVQQLNENNTAVYLGKAYGDNLFQPNTLLDMFSQLTGPKHIDLVPGTHATAELLPSLVGIGDNLIWENTYKWFDIHLKGESNDLSNAKPLNMRIKFEGRYESFDDYPIAETRNTDLYFHPRSTFDTGDLETYSYDAWFGKDNTINAWAGTLFSTQIPLLSQLLEQFEIPILADVSAASDYRSIYFESDRLDSTMKIRGNPSIKVNVQPHYNKMQLVAYLYDMDWTGTGRLITHGVITLPQAPWGEKIELNFDMVTTAYDVPKGNRLVIAFDTKDPEYKSPTGADYFVDFEFSRNMESKLTVPHL</sequence>
<keyword evidence="4" id="KW-1185">Reference proteome</keyword>
<dbReference type="InterPro" id="IPR050261">
    <property type="entry name" value="FrsA_esterase"/>
</dbReference>
<dbReference type="InterPro" id="IPR029058">
    <property type="entry name" value="AB_hydrolase_fold"/>
</dbReference>
<dbReference type="Pfam" id="PF02129">
    <property type="entry name" value="Peptidase_S15"/>
    <property type="match status" value="1"/>
</dbReference>